<dbReference type="Pfam" id="PF00808">
    <property type="entry name" value="CBFD_NFYB_HMF"/>
    <property type="match status" value="1"/>
</dbReference>
<protein>
    <recommendedName>
        <fullName evidence="5">NCT transcriptional regulatory complex subunit A</fullName>
    </recommendedName>
    <alternativeName>
        <fullName evidence="6">Negative cofactor 2 AB</fullName>
    </alternativeName>
</protein>
<evidence type="ECO:0000259" key="8">
    <source>
        <dbReference type="Pfam" id="PF00808"/>
    </source>
</evidence>
<dbReference type="InterPro" id="IPR003958">
    <property type="entry name" value="CBFA_NFYB_domain"/>
</dbReference>
<evidence type="ECO:0000256" key="5">
    <source>
        <dbReference type="ARBA" id="ARBA00072430"/>
    </source>
</evidence>
<dbReference type="FunFam" id="1.10.20.10:FF:000036">
    <property type="entry name" value="CBF/NF-Y family transcription factor"/>
    <property type="match status" value="1"/>
</dbReference>
<dbReference type="AlphaFoldDB" id="D5GLL5"/>
<dbReference type="SUPFAM" id="SSF47113">
    <property type="entry name" value="Histone-fold"/>
    <property type="match status" value="1"/>
</dbReference>
<dbReference type="InParanoid" id="D5GLL5"/>
<accession>D5GLL5</accession>
<dbReference type="EMBL" id="FN430349">
    <property type="protein sequence ID" value="CAZ85408.1"/>
    <property type="molecule type" value="Genomic_DNA"/>
</dbReference>
<feature type="compositionally biased region" description="Gly residues" evidence="7">
    <location>
        <begin position="350"/>
        <end position="369"/>
    </location>
</feature>
<evidence type="ECO:0000256" key="3">
    <source>
        <dbReference type="ARBA" id="ARBA00061393"/>
    </source>
</evidence>
<evidence type="ECO:0000256" key="7">
    <source>
        <dbReference type="SAM" id="MobiDB-lite"/>
    </source>
</evidence>
<dbReference type="RefSeq" id="XP_002841217.1">
    <property type="nucleotide sequence ID" value="XM_002841171.1"/>
</dbReference>
<evidence type="ECO:0000256" key="6">
    <source>
        <dbReference type="ARBA" id="ARBA00075891"/>
    </source>
</evidence>
<feature type="compositionally biased region" description="Basic residues" evidence="7">
    <location>
        <begin position="375"/>
        <end position="384"/>
    </location>
</feature>
<sequence>MRLDGAQREYGRADGMGRLDRLGEAEEGWRKWEKRVRGGDLLSFRNFCYPEGGSFLSFNTPEKDPITLPYPLPPPQNSEISITRQSTFSIIPSYSSLHVDPPGQATHHPTRPLPATYPLTIENPTAHNPVHITGALHTHCRCRKTVAQPPMSHPTDEEMSGYYNNTHPITGVAGSLPPPFQPHQQLPSAVSIPLVPPTTPVTEKVGRGRGRRGRGAAAANNPNTPTTPFNTTFPANGESSSTGATGSAATGRTGVVIKTKFPVARIKRIMQADEDVGKVAQVTPVVVSKALELFMVSLCDKAALQARMRNSKRITAGHLKEAVLHEDQFDFLAEIIAKVPDIPLPAENQGGAGSGSGGDAEEGAGGGGDATPSVKKTRKPRQRKVKDEDAFH</sequence>
<dbReference type="InterPro" id="IPR050568">
    <property type="entry name" value="Transcr_DNA_Rep_Reg"/>
</dbReference>
<comment type="subunit">
    <text evidence="4">Forms the NCT transcriptional regulatory complex with nctB and mot1.</text>
</comment>
<comment type="similarity">
    <text evidence="3">Belongs to the NC2 alpha/DRAP1 family.</text>
</comment>
<dbReference type="eggNOG" id="KOG1659">
    <property type="taxonomic scope" value="Eukaryota"/>
</dbReference>
<dbReference type="GeneID" id="9182711"/>
<feature type="domain" description="Transcription factor CBF/NF-Y/archaeal histone" evidence="8">
    <location>
        <begin position="260"/>
        <end position="323"/>
    </location>
</feature>
<comment type="subcellular location">
    <subcellularLocation>
        <location evidence="1">Nucleus</location>
    </subcellularLocation>
</comment>
<evidence type="ECO:0000256" key="4">
    <source>
        <dbReference type="ARBA" id="ARBA00065307"/>
    </source>
</evidence>
<feature type="region of interest" description="Disordered" evidence="7">
    <location>
        <begin position="345"/>
        <end position="392"/>
    </location>
</feature>
<feature type="region of interest" description="Disordered" evidence="7">
    <location>
        <begin position="190"/>
        <end position="249"/>
    </location>
</feature>
<keyword evidence="10" id="KW-1185">Reference proteome</keyword>
<reference evidence="9 10" key="1">
    <citation type="journal article" date="2010" name="Nature">
        <title>Perigord black truffle genome uncovers evolutionary origins and mechanisms of symbiosis.</title>
        <authorList>
            <person name="Martin F."/>
            <person name="Kohler A."/>
            <person name="Murat C."/>
            <person name="Balestrini R."/>
            <person name="Coutinho P.M."/>
            <person name="Jaillon O."/>
            <person name="Montanini B."/>
            <person name="Morin E."/>
            <person name="Noel B."/>
            <person name="Percudani R."/>
            <person name="Porcel B."/>
            <person name="Rubini A."/>
            <person name="Amicucci A."/>
            <person name="Amselem J."/>
            <person name="Anthouard V."/>
            <person name="Arcioni S."/>
            <person name="Artiguenave F."/>
            <person name="Aury J.M."/>
            <person name="Ballario P."/>
            <person name="Bolchi A."/>
            <person name="Brenna A."/>
            <person name="Brun A."/>
            <person name="Buee M."/>
            <person name="Cantarel B."/>
            <person name="Chevalier G."/>
            <person name="Couloux A."/>
            <person name="Da Silva C."/>
            <person name="Denoeud F."/>
            <person name="Duplessis S."/>
            <person name="Ghignone S."/>
            <person name="Hilselberger B."/>
            <person name="Iotti M."/>
            <person name="Marcais B."/>
            <person name="Mello A."/>
            <person name="Miranda M."/>
            <person name="Pacioni G."/>
            <person name="Quesneville H."/>
            <person name="Riccioni C."/>
            <person name="Ruotolo R."/>
            <person name="Splivallo R."/>
            <person name="Stocchi V."/>
            <person name="Tisserant E."/>
            <person name="Viscomi A.R."/>
            <person name="Zambonelli A."/>
            <person name="Zampieri E."/>
            <person name="Henrissat B."/>
            <person name="Lebrun M.H."/>
            <person name="Paolocci F."/>
            <person name="Bonfante P."/>
            <person name="Ottonello S."/>
            <person name="Wincker P."/>
        </authorList>
    </citation>
    <scope>NUCLEOTIDE SEQUENCE [LARGE SCALE GENOMIC DNA]</scope>
    <source>
        <strain evidence="9 10">Mel28</strain>
    </source>
</reference>
<proteinExistence type="inferred from homology"/>
<keyword evidence="2" id="KW-0539">Nucleus</keyword>
<dbReference type="GO" id="GO:0016251">
    <property type="term" value="F:RNA polymerase II general transcription initiation factor activity"/>
    <property type="evidence" value="ECO:0007669"/>
    <property type="project" value="TreeGrafter"/>
</dbReference>
<dbReference type="Gene3D" id="1.10.20.10">
    <property type="entry name" value="Histone, subunit A"/>
    <property type="match status" value="1"/>
</dbReference>
<dbReference type="GO" id="GO:0046982">
    <property type="term" value="F:protein heterodimerization activity"/>
    <property type="evidence" value="ECO:0007669"/>
    <property type="project" value="InterPro"/>
</dbReference>
<dbReference type="CDD" id="cd22906">
    <property type="entry name" value="HFD_DRAP1"/>
    <property type="match status" value="1"/>
</dbReference>
<dbReference type="HOGENOM" id="CLU_704361_0_0_1"/>
<dbReference type="KEGG" id="tml:GSTUM_00010259001"/>
<evidence type="ECO:0000256" key="2">
    <source>
        <dbReference type="ARBA" id="ARBA00023242"/>
    </source>
</evidence>
<evidence type="ECO:0000313" key="10">
    <source>
        <dbReference type="Proteomes" id="UP000006911"/>
    </source>
</evidence>
<dbReference type="PANTHER" id="PTHR10252:SF5">
    <property type="entry name" value="DR1-ASSOCIATED COREPRESSOR"/>
    <property type="match status" value="1"/>
</dbReference>
<dbReference type="GO" id="GO:0001046">
    <property type="term" value="F:core promoter sequence-specific DNA binding"/>
    <property type="evidence" value="ECO:0007669"/>
    <property type="project" value="TreeGrafter"/>
</dbReference>
<evidence type="ECO:0000256" key="1">
    <source>
        <dbReference type="ARBA" id="ARBA00004123"/>
    </source>
</evidence>
<dbReference type="PANTHER" id="PTHR10252">
    <property type="entry name" value="HISTONE-LIKE TRANSCRIPTION FACTOR CCAAT-RELATED"/>
    <property type="match status" value="1"/>
</dbReference>
<dbReference type="Proteomes" id="UP000006911">
    <property type="component" value="Unassembled WGS sequence"/>
</dbReference>
<name>D5GLL5_TUBMM</name>
<organism evidence="9 10">
    <name type="scientific">Tuber melanosporum (strain Mel28)</name>
    <name type="common">Perigord black truffle</name>
    <dbReference type="NCBI Taxonomy" id="656061"/>
    <lineage>
        <taxon>Eukaryota</taxon>
        <taxon>Fungi</taxon>
        <taxon>Dikarya</taxon>
        <taxon>Ascomycota</taxon>
        <taxon>Pezizomycotina</taxon>
        <taxon>Pezizomycetes</taxon>
        <taxon>Pezizales</taxon>
        <taxon>Tuberaceae</taxon>
        <taxon>Tuber</taxon>
    </lineage>
</organism>
<dbReference type="GO" id="GO:0017054">
    <property type="term" value="C:negative cofactor 2 complex"/>
    <property type="evidence" value="ECO:0007669"/>
    <property type="project" value="TreeGrafter"/>
</dbReference>
<feature type="compositionally biased region" description="Low complexity" evidence="7">
    <location>
        <begin position="215"/>
        <end position="249"/>
    </location>
</feature>
<evidence type="ECO:0000313" key="9">
    <source>
        <dbReference type="EMBL" id="CAZ85408.1"/>
    </source>
</evidence>
<dbReference type="InterPro" id="IPR009072">
    <property type="entry name" value="Histone-fold"/>
</dbReference>
<dbReference type="STRING" id="656061.D5GLL5"/>
<gene>
    <name evidence="9" type="ORF">GSTUM_00010259001</name>
</gene>